<dbReference type="PROSITE" id="PS51473">
    <property type="entry name" value="GNK2"/>
    <property type="match status" value="2"/>
</dbReference>
<feature type="domain" description="Gnk2-homologous" evidence="13">
    <location>
        <begin position="11"/>
        <end position="115"/>
    </location>
</feature>
<evidence type="ECO:0000256" key="10">
    <source>
        <dbReference type="PROSITE-ProRule" id="PRU10141"/>
    </source>
</evidence>
<accession>A0ABU6R3N6</accession>
<sequence>MFHGAQADPQINSLIKACGRNRSSSLFNFNKILNATLEDLINQSTRNDDNYFGTSNNVMGGDSVYGLFQCRRYLSNTDCAACVDAAVADILTCSGAVSAHIVYDGCFLRYGPHSFYSDTVRDGNGIVCGNQTYNNEFSEETKEVLNKLQIATPRIPHHYAATKTALVGGGAIYAIAQCVETVSQNGCYECLNRGFNSIQGCLPYTDAREYDAGCFMRYSHQPFFADNQTIDITPFLDKGNSRKKLYLLIFGVLGGVALVTVIFFALYHLYSKHGFKKTMRVPKGEISGATKLKAPINYKYNDLKAATNNFSEENRLGGGGFGNVYKGTLKNGKVIAVKKLFIGQLNKRDDDFETEVKFLSNAHHRNLVRLLGFSNKGQDRLIVYEYMTNGSLDKFLFGKEKGCLNWRQRYDIALGTARGLAYLHEEFHVSIIHRDIKSSNILLDDKLQPKIADFGLARFLASDQSKLKTKFAGTLGYTAPEYAIHGQLSQKVDTYSYGIVVLEIVSGQKSTEIVKDNNNNSHEYLIKQAWELYEQGKHMELVDKNLEPNEYDLEEAKRVIEIGLMCTQASAAKRPKMSEVVVLLTSKAQLEHLQPSIPVFVESNLKPQGSTFYSDATVSDSIVSAR</sequence>
<feature type="binding site" evidence="10">
    <location>
        <position position="339"/>
    </location>
    <ligand>
        <name>ATP</name>
        <dbReference type="ChEBI" id="CHEBI:30616"/>
    </ligand>
</feature>
<reference evidence="14 15" key="1">
    <citation type="journal article" date="2023" name="Plants (Basel)">
        <title>Bridging the Gap: Combining Genomics and Transcriptomics Approaches to Understand Stylosanthes scabra, an Orphan Legume from the Brazilian Caatinga.</title>
        <authorList>
            <person name="Ferreira-Neto J.R.C."/>
            <person name="da Silva M.D."/>
            <person name="Binneck E."/>
            <person name="de Melo N.F."/>
            <person name="da Silva R.H."/>
            <person name="de Melo A.L.T.M."/>
            <person name="Pandolfi V."/>
            <person name="Bustamante F.O."/>
            <person name="Brasileiro-Vidal A.C."/>
            <person name="Benko-Iseppon A.M."/>
        </authorList>
    </citation>
    <scope>NUCLEOTIDE SEQUENCE [LARGE SCALE GENOMIC DNA]</scope>
    <source>
        <tissue evidence="14">Leaves</tissue>
    </source>
</reference>
<dbReference type="PANTHER" id="PTHR47973">
    <property type="entry name" value="CYSTEINE-RICH RECEPTOR-LIKE PROTEIN KINASE 3"/>
    <property type="match status" value="1"/>
</dbReference>
<evidence type="ECO:0000259" key="12">
    <source>
        <dbReference type="PROSITE" id="PS50011"/>
    </source>
</evidence>
<comment type="caution">
    <text evidence="14">The sequence shown here is derived from an EMBL/GenBank/DDBJ whole genome shotgun (WGS) entry which is preliminary data.</text>
</comment>
<keyword evidence="3" id="KW-0732">Signal</keyword>
<feature type="domain" description="Protein kinase" evidence="12">
    <location>
        <begin position="310"/>
        <end position="597"/>
    </location>
</feature>
<keyword evidence="11" id="KW-1133">Transmembrane helix</keyword>
<keyword evidence="4" id="KW-0677">Repeat</keyword>
<dbReference type="SUPFAM" id="SSF56112">
    <property type="entry name" value="Protein kinase-like (PK-like)"/>
    <property type="match status" value="1"/>
</dbReference>
<keyword evidence="1" id="KW-0723">Serine/threonine-protein kinase</keyword>
<evidence type="ECO:0000256" key="3">
    <source>
        <dbReference type="ARBA" id="ARBA00022729"/>
    </source>
</evidence>
<dbReference type="PROSITE" id="PS50011">
    <property type="entry name" value="PROTEIN_KINASE_DOM"/>
    <property type="match status" value="1"/>
</dbReference>
<dbReference type="PROSITE" id="PS00108">
    <property type="entry name" value="PROTEIN_KINASE_ST"/>
    <property type="match status" value="1"/>
</dbReference>
<proteinExistence type="predicted"/>
<protein>
    <recommendedName>
        <fullName evidence="16">Cysteine-rich receptor-like protein kinase 2</fullName>
    </recommendedName>
</protein>
<dbReference type="InterPro" id="IPR038408">
    <property type="entry name" value="GNK2_sf"/>
</dbReference>
<dbReference type="Gene3D" id="3.30.200.20">
    <property type="entry name" value="Phosphorylase Kinase, domain 1"/>
    <property type="match status" value="1"/>
</dbReference>
<evidence type="ECO:0000256" key="9">
    <source>
        <dbReference type="ARBA" id="ARBA00023180"/>
    </source>
</evidence>
<keyword evidence="9" id="KW-0325">Glycoprotein</keyword>
<evidence type="ECO:0000256" key="11">
    <source>
        <dbReference type="SAM" id="Phobius"/>
    </source>
</evidence>
<evidence type="ECO:0000256" key="6">
    <source>
        <dbReference type="ARBA" id="ARBA00022777"/>
    </source>
</evidence>
<dbReference type="EMBL" id="JASCZI010030218">
    <property type="protein sequence ID" value="MED6118668.1"/>
    <property type="molecule type" value="Genomic_DNA"/>
</dbReference>
<keyword evidence="11" id="KW-0472">Membrane</keyword>
<evidence type="ECO:0008006" key="16">
    <source>
        <dbReference type="Google" id="ProtNLM"/>
    </source>
</evidence>
<evidence type="ECO:0000313" key="15">
    <source>
        <dbReference type="Proteomes" id="UP001341840"/>
    </source>
</evidence>
<evidence type="ECO:0000256" key="8">
    <source>
        <dbReference type="ARBA" id="ARBA00023170"/>
    </source>
</evidence>
<evidence type="ECO:0000256" key="5">
    <source>
        <dbReference type="ARBA" id="ARBA00022741"/>
    </source>
</evidence>
<evidence type="ECO:0000256" key="4">
    <source>
        <dbReference type="ARBA" id="ARBA00022737"/>
    </source>
</evidence>
<feature type="domain" description="Gnk2-homologous" evidence="13">
    <location>
        <begin position="119"/>
        <end position="223"/>
    </location>
</feature>
<dbReference type="Gene3D" id="3.30.430.20">
    <property type="entry name" value="Gnk2 domain, C-X8-C-X2-C motif"/>
    <property type="match status" value="2"/>
</dbReference>
<keyword evidence="5 10" id="KW-0547">Nucleotide-binding</keyword>
<dbReference type="CDD" id="cd23509">
    <property type="entry name" value="Gnk2-like"/>
    <property type="match status" value="2"/>
</dbReference>
<organism evidence="14 15">
    <name type="scientific">Stylosanthes scabra</name>
    <dbReference type="NCBI Taxonomy" id="79078"/>
    <lineage>
        <taxon>Eukaryota</taxon>
        <taxon>Viridiplantae</taxon>
        <taxon>Streptophyta</taxon>
        <taxon>Embryophyta</taxon>
        <taxon>Tracheophyta</taxon>
        <taxon>Spermatophyta</taxon>
        <taxon>Magnoliopsida</taxon>
        <taxon>eudicotyledons</taxon>
        <taxon>Gunneridae</taxon>
        <taxon>Pentapetalae</taxon>
        <taxon>rosids</taxon>
        <taxon>fabids</taxon>
        <taxon>Fabales</taxon>
        <taxon>Fabaceae</taxon>
        <taxon>Papilionoideae</taxon>
        <taxon>50 kb inversion clade</taxon>
        <taxon>dalbergioids sensu lato</taxon>
        <taxon>Dalbergieae</taxon>
        <taxon>Pterocarpus clade</taxon>
        <taxon>Stylosanthes</taxon>
    </lineage>
</organism>
<dbReference type="InterPro" id="IPR011009">
    <property type="entry name" value="Kinase-like_dom_sf"/>
</dbReference>
<dbReference type="InterPro" id="IPR052059">
    <property type="entry name" value="CR_Ser/Thr_kinase"/>
</dbReference>
<dbReference type="Pfam" id="PF00069">
    <property type="entry name" value="Pkinase"/>
    <property type="match status" value="1"/>
</dbReference>
<dbReference type="InterPro" id="IPR008271">
    <property type="entry name" value="Ser/Thr_kinase_AS"/>
</dbReference>
<name>A0ABU6R3N6_9FABA</name>
<evidence type="ECO:0000256" key="7">
    <source>
        <dbReference type="ARBA" id="ARBA00022840"/>
    </source>
</evidence>
<evidence type="ECO:0000259" key="13">
    <source>
        <dbReference type="PROSITE" id="PS51473"/>
    </source>
</evidence>
<dbReference type="SMART" id="SM00220">
    <property type="entry name" value="S_TKc"/>
    <property type="match status" value="1"/>
</dbReference>
<keyword evidence="7 10" id="KW-0067">ATP-binding</keyword>
<keyword evidence="2" id="KW-0808">Transferase</keyword>
<evidence type="ECO:0000313" key="14">
    <source>
        <dbReference type="EMBL" id="MED6118668.1"/>
    </source>
</evidence>
<feature type="transmembrane region" description="Helical" evidence="11">
    <location>
        <begin position="245"/>
        <end position="270"/>
    </location>
</feature>
<keyword evidence="8" id="KW-0675">Receptor</keyword>
<keyword evidence="6" id="KW-0418">Kinase</keyword>
<dbReference type="InterPro" id="IPR002902">
    <property type="entry name" value="GNK2"/>
</dbReference>
<dbReference type="Proteomes" id="UP001341840">
    <property type="component" value="Unassembled WGS sequence"/>
</dbReference>
<dbReference type="CDD" id="cd14066">
    <property type="entry name" value="STKc_IRAK"/>
    <property type="match status" value="1"/>
</dbReference>
<evidence type="ECO:0000256" key="1">
    <source>
        <dbReference type="ARBA" id="ARBA00022527"/>
    </source>
</evidence>
<gene>
    <name evidence="14" type="ORF">PIB30_005141</name>
</gene>
<dbReference type="InterPro" id="IPR000719">
    <property type="entry name" value="Prot_kinase_dom"/>
</dbReference>
<evidence type="ECO:0000256" key="2">
    <source>
        <dbReference type="ARBA" id="ARBA00022679"/>
    </source>
</evidence>
<dbReference type="Pfam" id="PF01657">
    <property type="entry name" value="Stress-antifung"/>
    <property type="match status" value="2"/>
</dbReference>
<keyword evidence="15" id="KW-1185">Reference proteome</keyword>
<dbReference type="InterPro" id="IPR017441">
    <property type="entry name" value="Protein_kinase_ATP_BS"/>
</dbReference>
<keyword evidence="11" id="KW-0812">Transmembrane</keyword>
<dbReference type="PROSITE" id="PS00107">
    <property type="entry name" value="PROTEIN_KINASE_ATP"/>
    <property type="match status" value="1"/>
</dbReference>
<dbReference type="Gene3D" id="1.10.510.10">
    <property type="entry name" value="Transferase(Phosphotransferase) domain 1"/>
    <property type="match status" value="1"/>
</dbReference>